<dbReference type="Proteomes" id="UP001546774">
    <property type="component" value="Unassembled WGS sequence"/>
</dbReference>
<dbReference type="InterPro" id="IPR009665">
    <property type="entry name" value="YyaC"/>
</dbReference>
<organism evidence="1 2">
    <name type="scientific">Lachnospira intestinalis</name>
    <dbReference type="NCBI Taxonomy" id="3133158"/>
    <lineage>
        <taxon>Bacteria</taxon>
        <taxon>Bacillati</taxon>
        <taxon>Bacillota</taxon>
        <taxon>Clostridia</taxon>
        <taxon>Lachnospirales</taxon>
        <taxon>Lachnospiraceae</taxon>
        <taxon>Lachnospira</taxon>
    </lineage>
</organism>
<accession>A0ABV1H7V8</accession>
<gene>
    <name evidence="1" type="primary">yyaC</name>
    <name evidence="1" type="ORF">WMO37_11115</name>
</gene>
<dbReference type="GO" id="GO:0008233">
    <property type="term" value="F:peptidase activity"/>
    <property type="evidence" value="ECO:0007669"/>
    <property type="project" value="UniProtKB-KW"/>
</dbReference>
<protein>
    <submittedName>
        <fullName evidence="1">Spore protease YyaC</fullName>
    </submittedName>
</protein>
<evidence type="ECO:0000313" key="1">
    <source>
        <dbReference type="EMBL" id="MEQ2555548.1"/>
    </source>
</evidence>
<keyword evidence="1" id="KW-0645">Protease</keyword>
<evidence type="ECO:0000313" key="2">
    <source>
        <dbReference type="Proteomes" id="UP001546774"/>
    </source>
</evidence>
<dbReference type="InterPro" id="IPR023430">
    <property type="entry name" value="Pept_HybD-like_dom_sf"/>
</dbReference>
<name>A0ABV1H7V8_9FIRM</name>
<dbReference type="Pfam" id="PF06866">
    <property type="entry name" value="DUF1256"/>
    <property type="match status" value="1"/>
</dbReference>
<keyword evidence="2" id="KW-1185">Reference proteome</keyword>
<comment type="caution">
    <text evidence="1">The sequence shown here is derived from an EMBL/GenBank/DDBJ whole genome shotgun (WGS) entry which is preliminary data.</text>
</comment>
<reference evidence="1" key="1">
    <citation type="submission" date="2024-03" db="EMBL/GenBank/DDBJ databases">
        <title>Human intestinal bacterial collection.</title>
        <authorList>
            <person name="Pauvert C."/>
            <person name="Hitch T.C.A."/>
            <person name="Clavel T."/>
        </authorList>
    </citation>
    <scope>NUCLEOTIDE SEQUENCE [LARGE SCALE GENOMIC DNA]</scope>
    <source>
        <strain evidence="1">CLA-AA-H89B</strain>
    </source>
</reference>
<sequence length="197" mass="21330">MIHYFDASRLTAVDSICFHLNILLKKYVLPGQPVIVMCIGSDRSTGDSLGPLVGYKLSKFTFENVHVYGCLQSPIHAANLSAAIDKIRRQHSRPFIIALDASLGKKEHIGFITIGTGPLKPGLGVKKKLPEVGDIHITGIVNNSGATDHVLLQTTRLSMIMTLADTITAALVQTFLTNASPDTLQVPAQPLLHRQIS</sequence>
<keyword evidence="1" id="KW-0378">Hydrolase</keyword>
<proteinExistence type="predicted"/>
<dbReference type="GO" id="GO:0006508">
    <property type="term" value="P:proteolysis"/>
    <property type="evidence" value="ECO:0007669"/>
    <property type="project" value="UniProtKB-KW"/>
</dbReference>
<dbReference type="EMBL" id="JBBMFS010000009">
    <property type="protein sequence ID" value="MEQ2555548.1"/>
    <property type="molecule type" value="Genomic_DNA"/>
</dbReference>
<dbReference type="NCBIfam" id="TIGR02841">
    <property type="entry name" value="spore_YyaC"/>
    <property type="match status" value="1"/>
</dbReference>
<dbReference type="SUPFAM" id="SSF53163">
    <property type="entry name" value="HybD-like"/>
    <property type="match status" value="1"/>
</dbReference>